<dbReference type="EMBL" id="FJ174691">
    <property type="protein sequence ID" value="ACI12506.1"/>
    <property type="molecule type" value="Genomic_DNA"/>
</dbReference>
<keyword evidence="3" id="KW-1185">Reference proteome</keyword>
<organism evidence="2 3">
    <name type="scientific">Mycobacterium phage Konstantine</name>
    <dbReference type="NCBI Taxonomy" id="563121"/>
    <lineage>
        <taxon>Viruses</taxon>
        <taxon>Duplodnaviria</taxon>
        <taxon>Heunggongvirae</taxon>
        <taxon>Uroviricota</taxon>
        <taxon>Caudoviricetes</taxon>
        <taxon>Konstantinevirus</taxon>
        <taxon>Konstantinevirus konstantine</taxon>
    </lineage>
</organism>
<dbReference type="KEGG" id="vg:6940792"/>
<dbReference type="Proteomes" id="UP000002183">
    <property type="component" value="Segment"/>
</dbReference>
<feature type="region of interest" description="Disordered" evidence="1">
    <location>
        <begin position="115"/>
        <end position="134"/>
    </location>
</feature>
<reference evidence="2 3" key="1">
    <citation type="submission" date="2008-09" db="EMBL/GenBank/DDBJ databases">
        <authorList>
            <person name="Tantoco A.T."/>
            <person name="Edgar R.H."/>
            <person name="Ko C."/>
            <person name="Chambers R.A."/>
            <person name="Jacobs-Sera D."/>
            <person name="Hendrix R.W."/>
            <person name="Hatfull G.F."/>
        </authorList>
    </citation>
    <scope>NUCLEOTIDE SEQUENCE [LARGE SCALE GENOMIC DNA]</scope>
</reference>
<dbReference type="GeneID" id="6940792"/>
<name>B5U4W6_9CAUD</name>
<gene>
    <name evidence="2" type="primary">91</name>
    <name evidence="2" type="ORF">KONSTANTINE_91</name>
</gene>
<evidence type="ECO:0000313" key="3">
    <source>
        <dbReference type="Proteomes" id="UP000002183"/>
    </source>
</evidence>
<accession>B5U4W6</accession>
<evidence type="ECO:0000256" key="1">
    <source>
        <dbReference type="SAM" id="MobiDB-lite"/>
    </source>
</evidence>
<proteinExistence type="predicted"/>
<sequence>MKLEDTHGGYHGKSLQDKIRDDLDEAYKMHRNEEEAFGQDTERNDRFAEGIAHALGVLRGTDADVEWEAAQERYDNPVTPEPVADEPQVCCPDHNRPIINITNFTNVTNIVNSVDSDEEWDEFDDVEGDDDFED</sequence>
<dbReference type="RefSeq" id="YP_002242148.1">
    <property type="nucleotide sequence ID" value="NC_011292.1"/>
</dbReference>
<evidence type="ECO:0000313" key="2">
    <source>
        <dbReference type="EMBL" id="ACI12506.1"/>
    </source>
</evidence>
<protein>
    <submittedName>
        <fullName evidence="2">Uncharacterized protein</fullName>
    </submittedName>
</protein>